<reference evidence="9" key="2">
    <citation type="submission" date="2020-09" db="EMBL/GenBank/DDBJ databases">
        <authorList>
            <person name="Sun Q."/>
            <person name="Ohkuma M."/>
        </authorList>
    </citation>
    <scope>NUCLEOTIDE SEQUENCE</scope>
    <source>
        <strain evidence="9">JCM 4637</strain>
    </source>
</reference>
<feature type="compositionally biased region" description="Low complexity" evidence="7">
    <location>
        <begin position="462"/>
        <end position="472"/>
    </location>
</feature>
<evidence type="ECO:0000313" key="9">
    <source>
        <dbReference type="EMBL" id="GHC96130.1"/>
    </source>
</evidence>
<dbReference type="Pfam" id="PF04464">
    <property type="entry name" value="Glyphos_transf"/>
    <property type="match status" value="1"/>
</dbReference>
<feature type="compositionally biased region" description="Low complexity" evidence="7">
    <location>
        <begin position="359"/>
        <end position="399"/>
    </location>
</feature>
<dbReference type="Gene3D" id="3.40.50.12580">
    <property type="match status" value="1"/>
</dbReference>
<feature type="compositionally biased region" description="Gly residues" evidence="7">
    <location>
        <begin position="400"/>
        <end position="412"/>
    </location>
</feature>
<evidence type="ECO:0000256" key="4">
    <source>
        <dbReference type="ARBA" id="ARBA00022679"/>
    </source>
</evidence>
<keyword evidence="6" id="KW-0472">Membrane</keyword>
<evidence type="ECO:0000313" key="10">
    <source>
        <dbReference type="Proteomes" id="UP000638353"/>
    </source>
</evidence>
<dbReference type="RefSeq" id="WP_189823931.1">
    <property type="nucleotide sequence ID" value="NZ_BMVC01000006.1"/>
</dbReference>
<dbReference type="Proteomes" id="UP000638353">
    <property type="component" value="Unassembled WGS sequence"/>
</dbReference>
<name>A0A918WYY1_9ACTN</name>
<dbReference type="PANTHER" id="PTHR37316:SF3">
    <property type="entry name" value="TEICHOIC ACID GLYCEROL-PHOSPHATE TRANSFERASE"/>
    <property type="match status" value="1"/>
</dbReference>
<dbReference type="InterPro" id="IPR029044">
    <property type="entry name" value="Nucleotide-diphossugar_trans"/>
</dbReference>
<comment type="similarity">
    <text evidence="2">Belongs to the CDP-glycerol glycerophosphotransferase family.</text>
</comment>
<evidence type="ECO:0000256" key="6">
    <source>
        <dbReference type="ARBA" id="ARBA00023136"/>
    </source>
</evidence>
<dbReference type="InterPro" id="IPR043148">
    <property type="entry name" value="TagF_C"/>
</dbReference>
<comment type="subcellular location">
    <subcellularLocation>
        <location evidence="1">Cell membrane</location>
        <topology evidence="1">Peripheral membrane protein</topology>
    </subcellularLocation>
</comment>
<dbReference type="GO" id="GO:0019350">
    <property type="term" value="P:teichoic acid biosynthetic process"/>
    <property type="evidence" value="ECO:0007669"/>
    <property type="project" value="UniProtKB-KW"/>
</dbReference>
<dbReference type="InterPro" id="IPR007554">
    <property type="entry name" value="Glycerophosphate_synth"/>
</dbReference>
<dbReference type="Pfam" id="PF00535">
    <property type="entry name" value="Glycos_transf_2"/>
    <property type="match status" value="1"/>
</dbReference>
<dbReference type="FunFam" id="3.90.550.10:FF:000196">
    <property type="entry name" value="Glycosyl transferase"/>
    <property type="match status" value="1"/>
</dbReference>
<keyword evidence="5" id="KW-0777">Teichoic acid biosynthesis</keyword>
<feature type="compositionally biased region" description="Gly residues" evidence="7">
    <location>
        <begin position="342"/>
        <end position="358"/>
    </location>
</feature>
<feature type="region of interest" description="Disordered" evidence="7">
    <location>
        <begin position="290"/>
        <end position="472"/>
    </location>
</feature>
<protein>
    <recommendedName>
        <fullName evidence="8">Glycosyltransferase 2-like domain-containing protein</fullName>
    </recommendedName>
</protein>
<evidence type="ECO:0000256" key="3">
    <source>
        <dbReference type="ARBA" id="ARBA00022475"/>
    </source>
</evidence>
<dbReference type="SUPFAM" id="SSF53756">
    <property type="entry name" value="UDP-Glycosyltransferase/glycogen phosphorylase"/>
    <property type="match status" value="1"/>
</dbReference>
<dbReference type="CDD" id="cd00761">
    <property type="entry name" value="Glyco_tranf_GTA_type"/>
    <property type="match status" value="1"/>
</dbReference>
<feature type="compositionally biased region" description="Low complexity" evidence="7">
    <location>
        <begin position="303"/>
        <end position="317"/>
    </location>
</feature>
<feature type="compositionally biased region" description="Gly residues" evidence="7">
    <location>
        <begin position="439"/>
        <end position="451"/>
    </location>
</feature>
<evidence type="ECO:0000256" key="7">
    <source>
        <dbReference type="SAM" id="MobiDB-lite"/>
    </source>
</evidence>
<dbReference type="EMBL" id="BMVC01000006">
    <property type="protein sequence ID" value="GHC96130.1"/>
    <property type="molecule type" value="Genomic_DNA"/>
</dbReference>
<dbReference type="Gene3D" id="3.40.50.11820">
    <property type="match status" value="1"/>
</dbReference>
<reference evidence="9" key="1">
    <citation type="journal article" date="2014" name="Int. J. Syst. Evol. Microbiol.">
        <title>Complete genome sequence of Corynebacterium casei LMG S-19264T (=DSM 44701T), isolated from a smear-ripened cheese.</title>
        <authorList>
            <consortium name="US DOE Joint Genome Institute (JGI-PGF)"/>
            <person name="Walter F."/>
            <person name="Albersmeier A."/>
            <person name="Kalinowski J."/>
            <person name="Ruckert C."/>
        </authorList>
    </citation>
    <scope>NUCLEOTIDE SEQUENCE</scope>
    <source>
        <strain evidence="9">JCM 4637</strain>
    </source>
</reference>
<feature type="region of interest" description="Disordered" evidence="7">
    <location>
        <begin position="933"/>
        <end position="973"/>
    </location>
</feature>
<evidence type="ECO:0000256" key="5">
    <source>
        <dbReference type="ARBA" id="ARBA00022944"/>
    </source>
</evidence>
<comment type="caution">
    <text evidence="9">The sequence shown here is derived from an EMBL/GenBank/DDBJ whole genome shotgun (WGS) entry which is preliminary data.</text>
</comment>
<dbReference type="Gene3D" id="3.90.550.10">
    <property type="entry name" value="Spore Coat Polysaccharide Biosynthesis Protein SpsA, Chain A"/>
    <property type="match status" value="1"/>
</dbReference>
<evidence type="ECO:0000256" key="2">
    <source>
        <dbReference type="ARBA" id="ARBA00010488"/>
    </source>
</evidence>
<gene>
    <name evidence="9" type="ORF">GCM10010334_36240</name>
</gene>
<dbReference type="InterPro" id="IPR001173">
    <property type="entry name" value="Glyco_trans_2-like"/>
</dbReference>
<feature type="compositionally biased region" description="Gly residues" evidence="7">
    <location>
        <begin position="318"/>
        <end position="333"/>
    </location>
</feature>
<dbReference type="GO" id="GO:0005886">
    <property type="term" value="C:plasma membrane"/>
    <property type="evidence" value="ECO:0007669"/>
    <property type="project" value="UniProtKB-SubCell"/>
</dbReference>
<dbReference type="AlphaFoldDB" id="A0A918WYY1"/>
<proteinExistence type="inferred from homology"/>
<dbReference type="InterPro" id="IPR043149">
    <property type="entry name" value="TagF_N"/>
</dbReference>
<evidence type="ECO:0000259" key="8">
    <source>
        <dbReference type="Pfam" id="PF00535"/>
    </source>
</evidence>
<feature type="compositionally biased region" description="Low complexity" evidence="7">
    <location>
        <begin position="413"/>
        <end position="430"/>
    </location>
</feature>
<keyword evidence="4" id="KW-0808">Transferase</keyword>
<keyword evidence="3" id="KW-1003">Cell membrane</keyword>
<sequence length="987" mass="106584">MPRFSVIVPAYQVQEYLEECLDSVLTQSFDDFELIAVDDCSPDACGDLIDEYAARDPRVRPLHLAENGGLGNARNLGMERARGDYLLFLDSDDTLVPGALQSISDRLKESDSPDVLVFDYARTFWSGEVERNQFSSELHEEGPASFPLADRPGLLRVLMVAWNKAYRRDFVEREGFVFPSGYYEDTPWTYPVLMSAASLSTLDEVCVHYRQRRQGNILSTTSRKHFDLFDQYDRVFAFLDSRPELAGWRPVIYRRMIDHFGTVFTRPGRLPKGSRAEFFRRARAHCRQYRTPDTASRFPAHPRGIASRSASARRAAGSGAGTDVGAGGGGGAGSVSDSGTDAGLGGGAGSGTGAGAGAGKRTPAARRAATLTATARRAAASASRRLASTTPDTGSAAKGAGAGAGAGAGTSAGRGSTAAPAAQAAVTPGPEAAVPPQAGSGGVTGGSGAGSTTGARSRRTSGRTTPGTAAGDAAALRLVTGTGPGSGVGAPAAAFRSPGAPAAPRIAAPSPRTRLRQALVRLGSHRTYRALALVQAVRRTVTSRTRALLRTVRSAAMQLHYRVQLRLPVRENQAVFAAYWNRGYSCNPAAIEAKVRELAPHVRTAWITGPAHAHTVPTGTRRLRPGSAAYWSALARAKYLVNNVNFDHRLTKRPGQVLLQTQHGTPLKSMGLDLQDRPAAAMDFEKLLANTDKWDYLLSSNRHSSLVWGRAYPSAYTTLEHGYPRNDVFQSATADDVARIRASLNIPEGSTAVLYAPTHRDYRRTQRLTLDLERIARSLGPRHVILTRAHYFANGPLHRPSSHSSARIVDVSEHHSIESLCLASDALITDYSSLMFDYANLDRPIVLHIDDWEAYEASRGTYFDIREFPPGAIARTEDELIDIFRTGHWRGSRSAQLRAAFRARFCPFDDGHAAERVVRRVFLGQTEGLPRFVPLEDRTPAPAPDSTPQSPFPAADFPGTPESVLPSQQDARTTAQAVADLLPAELR</sequence>
<feature type="domain" description="Glycosyltransferase 2-like" evidence="8">
    <location>
        <begin position="5"/>
        <end position="171"/>
    </location>
</feature>
<dbReference type="InterPro" id="IPR051612">
    <property type="entry name" value="Teichoic_Acid_Biosynth"/>
</dbReference>
<dbReference type="GO" id="GO:0047355">
    <property type="term" value="F:CDP-glycerol glycerophosphotransferase activity"/>
    <property type="evidence" value="ECO:0007669"/>
    <property type="project" value="InterPro"/>
</dbReference>
<organism evidence="9 10">
    <name type="scientific">Streptomyces finlayi</name>
    <dbReference type="NCBI Taxonomy" id="67296"/>
    <lineage>
        <taxon>Bacteria</taxon>
        <taxon>Bacillati</taxon>
        <taxon>Actinomycetota</taxon>
        <taxon>Actinomycetes</taxon>
        <taxon>Kitasatosporales</taxon>
        <taxon>Streptomycetaceae</taxon>
        <taxon>Streptomyces</taxon>
    </lineage>
</organism>
<dbReference type="PANTHER" id="PTHR37316">
    <property type="entry name" value="TEICHOIC ACID GLYCEROL-PHOSPHATE PRIMASE"/>
    <property type="match status" value="1"/>
</dbReference>
<accession>A0A918WYY1</accession>
<evidence type="ECO:0000256" key="1">
    <source>
        <dbReference type="ARBA" id="ARBA00004202"/>
    </source>
</evidence>
<dbReference type="SUPFAM" id="SSF53448">
    <property type="entry name" value="Nucleotide-diphospho-sugar transferases"/>
    <property type="match status" value="1"/>
</dbReference>